<dbReference type="PANTHER" id="PTHR43273:SF3">
    <property type="entry name" value="ANAEROBIC SULFATASE-MATURATING ENZYME HOMOLOG ASLB-RELATED"/>
    <property type="match status" value="1"/>
</dbReference>
<keyword evidence="2" id="KW-0949">S-adenosyl-L-methionine</keyword>
<dbReference type="InterPro" id="IPR007197">
    <property type="entry name" value="rSAM"/>
</dbReference>
<accession>A0A4S2B199</accession>
<comment type="cofactor">
    <cofactor evidence="1">
        <name>[4Fe-4S] cluster</name>
        <dbReference type="ChEBI" id="CHEBI:49883"/>
    </cofactor>
</comment>
<dbReference type="GO" id="GO:0046872">
    <property type="term" value="F:metal ion binding"/>
    <property type="evidence" value="ECO:0007669"/>
    <property type="project" value="UniProtKB-KW"/>
</dbReference>
<evidence type="ECO:0000256" key="2">
    <source>
        <dbReference type="ARBA" id="ARBA00022691"/>
    </source>
</evidence>
<proteinExistence type="inferred from homology"/>
<dbReference type="InterPro" id="IPR023885">
    <property type="entry name" value="4Fe4S-binding_SPASM_dom"/>
</dbReference>
<dbReference type="InterPro" id="IPR013785">
    <property type="entry name" value="Aldolase_TIM"/>
</dbReference>
<dbReference type="PROSITE" id="PS51918">
    <property type="entry name" value="RADICAL_SAM"/>
    <property type="match status" value="1"/>
</dbReference>
<dbReference type="SFLD" id="SFLDS00029">
    <property type="entry name" value="Radical_SAM"/>
    <property type="match status" value="1"/>
</dbReference>
<dbReference type="NCBIfam" id="TIGR04085">
    <property type="entry name" value="rSAM_more_4Fe4S"/>
    <property type="match status" value="1"/>
</dbReference>
<evidence type="ECO:0000256" key="3">
    <source>
        <dbReference type="ARBA" id="ARBA00022723"/>
    </source>
</evidence>
<dbReference type="GO" id="GO:0016491">
    <property type="term" value="F:oxidoreductase activity"/>
    <property type="evidence" value="ECO:0007669"/>
    <property type="project" value="InterPro"/>
</dbReference>
<dbReference type="PANTHER" id="PTHR43273">
    <property type="entry name" value="ANAEROBIC SULFATASE-MATURATING ENZYME HOMOLOG ASLB-RELATED"/>
    <property type="match status" value="1"/>
</dbReference>
<dbReference type="RefSeq" id="WP_136009538.1">
    <property type="nucleotide sequence ID" value="NZ_SRYZ01000008.1"/>
</dbReference>
<organism evidence="8 9">
    <name type="scientific">Bacteroides muris</name>
    <name type="common">ex Afrizal et al. 2022</name>
    <dbReference type="NCBI Taxonomy" id="2516960"/>
    <lineage>
        <taxon>Bacteria</taxon>
        <taxon>Pseudomonadati</taxon>
        <taxon>Bacteroidota</taxon>
        <taxon>Bacteroidia</taxon>
        <taxon>Bacteroidales</taxon>
        <taxon>Bacteroidaceae</taxon>
        <taxon>Bacteroides</taxon>
    </lineage>
</organism>
<dbReference type="EMBL" id="SRYZ01000008">
    <property type="protein sequence ID" value="TGY07768.1"/>
    <property type="molecule type" value="Genomic_DNA"/>
</dbReference>
<dbReference type="AlphaFoldDB" id="A0A4S2B199"/>
<evidence type="ECO:0000313" key="8">
    <source>
        <dbReference type="EMBL" id="TGY07768.1"/>
    </source>
</evidence>
<dbReference type="Proteomes" id="UP000310532">
    <property type="component" value="Unassembled WGS sequence"/>
</dbReference>
<dbReference type="UniPathway" id="UPA00782"/>
<comment type="similarity">
    <text evidence="6">Belongs to the radical SAM superfamily. Anaerobic sulfatase-maturating enzyme family.</text>
</comment>
<dbReference type="SFLD" id="SFLDG01067">
    <property type="entry name" value="SPASM/twitch_domain_containing"/>
    <property type="match status" value="1"/>
</dbReference>
<dbReference type="SUPFAM" id="SSF102114">
    <property type="entry name" value="Radical SAM enzymes"/>
    <property type="match status" value="1"/>
</dbReference>
<dbReference type="GO" id="GO:0051536">
    <property type="term" value="F:iron-sulfur cluster binding"/>
    <property type="evidence" value="ECO:0007669"/>
    <property type="project" value="UniProtKB-KW"/>
</dbReference>
<reference evidence="8 9" key="1">
    <citation type="submission" date="2019-04" db="EMBL/GenBank/DDBJ databases">
        <title>Microbes associate with the intestines of laboratory mice.</title>
        <authorList>
            <person name="Navarre W."/>
            <person name="Wong E."/>
            <person name="Huang K."/>
            <person name="Tropini C."/>
            <person name="Ng K."/>
            <person name="Yu B."/>
        </authorList>
    </citation>
    <scope>NUCLEOTIDE SEQUENCE [LARGE SCALE GENOMIC DNA]</scope>
    <source>
        <strain evidence="8 9">NM69_E16B</strain>
    </source>
</reference>
<dbReference type="InterPro" id="IPR058240">
    <property type="entry name" value="rSAM_sf"/>
</dbReference>
<dbReference type="Pfam" id="PF04055">
    <property type="entry name" value="Radical_SAM"/>
    <property type="match status" value="1"/>
</dbReference>
<dbReference type="InterPro" id="IPR023867">
    <property type="entry name" value="Sulphatase_maturase_rSAM"/>
</dbReference>
<evidence type="ECO:0000313" key="9">
    <source>
        <dbReference type="Proteomes" id="UP000310532"/>
    </source>
</evidence>
<dbReference type="Gene3D" id="3.20.20.70">
    <property type="entry name" value="Aldolase class I"/>
    <property type="match status" value="1"/>
</dbReference>
<sequence>MKSSYYNLYTSCNAGMLCFNTYHDNYIVINRCTYDLIQNNDYDKVNETTLKVLQENGFIVENNVDEYSNLIQEYHKSDTSGTFNLTLLPSLDCNVRCWYCFEKHIVGSHLSCQQQNKVFRYAQNILNREDISIIHFSLFGGEPMLYFKEEVAPLLFKVKDYAKTINKDIRVSIVTNATRITEDIIPMLAELDATFQITIDGYREKHNSIKKSPEFKEGTYDVVMKAIHDLTNAYDSRINLRINFDNQTFKHLHSVVNDIQDIDRKKIRIHLERVWQTTASDDSSTGTDLKEFINEMLRLNFRLSYLNFGRRNYSCLMDLKNNVVISYNGDVYNCTGRDFTSTHQEGQLTSDGSIEWEQNKLEKRTAIKTYNDSACIRCKLLPQCWGLCKQKILEHPNKAEQMCPLKTMEITMDDYITYRFNNEYISRKIFGNKQPVFFT</sequence>
<feature type="domain" description="Radical SAM core" evidence="7">
    <location>
        <begin position="79"/>
        <end position="306"/>
    </location>
</feature>
<protein>
    <submittedName>
        <fullName evidence="8">Radical SAM protein</fullName>
    </submittedName>
</protein>
<comment type="caution">
    <text evidence="8">The sequence shown here is derived from an EMBL/GenBank/DDBJ whole genome shotgun (WGS) entry which is preliminary data.</text>
</comment>
<keyword evidence="9" id="KW-1185">Reference proteome</keyword>
<keyword evidence="5" id="KW-0411">Iron-sulfur</keyword>
<evidence type="ECO:0000259" key="7">
    <source>
        <dbReference type="PROSITE" id="PS51918"/>
    </source>
</evidence>
<keyword evidence="3" id="KW-0479">Metal-binding</keyword>
<dbReference type="CDD" id="cd01335">
    <property type="entry name" value="Radical_SAM"/>
    <property type="match status" value="1"/>
</dbReference>
<evidence type="ECO:0000256" key="5">
    <source>
        <dbReference type="ARBA" id="ARBA00023014"/>
    </source>
</evidence>
<gene>
    <name evidence="8" type="ORF">E5355_05735</name>
</gene>
<evidence type="ECO:0000256" key="4">
    <source>
        <dbReference type="ARBA" id="ARBA00023004"/>
    </source>
</evidence>
<evidence type="ECO:0000256" key="6">
    <source>
        <dbReference type="ARBA" id="ARBA00023601"/>
    </source>
</evidence>
<evidence type="ECO:0000256" key="1">
    <source>
        <dbReference type="ARBA" id="ARBA00001966"/>
    </source>
</evidence>
<keyword evidence="4" id="KW-0408">Iron</keyword>
<name>A0A4S2B199_9BACE</name>